<evidence type="ECO:0000256" key="2">
    <source>
        <dbReference type="ARBA" id="ARBA00022980"/>
    </source>
</evidence>
<evidence type="ECO:0000256" key="1">
    <source>
        <dbReference type="ARBA" id="ARBA00006668"/>
    </source>
</evidence>
<dbReference type="InterPro" id="IPR020592">
    <property type="entry name" value="Ribosomal_bS16_CS"/>
</dbReference>
<dbReference type="AlphaFoldDB" id="A0AAI9SXQ5"/>
<name>A0AAI9SXQ5_9ASCO</name>
<dbReference type="Pfam" id="PF00886">
    <property type="entry name" value="Ribosomal_S16"/>
    <property type="match status" value="1"/>
</dbReference>
<dbReference type="FunFam" id="3.30.1320.10:FF:000013">
    <property type="entry name" value="Mitochondrial ribosomal protein"/>
    <property type="match status" value="1"/>
</dbReference>
<evidence type="ECO:0000313" key="5">
    <source>
        <dbReference type="Proteomes" id="UP001202479"/>
    </source>
</evidence>
<keyword evidence="3" id="KW-0687">Ribonucleoprotein</keyword>
<accession>A0AAI9SXQ5</accession>
<dbReference type="RefSeq" id="XP_049180525.1">
    <property type="nucleotide sequence ID" value="XM_049323636.1"/>
</dbReference>
<evidence type="ECO:0000313" key="4">
    <source>
        <dbReference type="EMBL" id="KAI3404780.1"/>
    </source>
</evidence>
<dbReference type="GO" id="GO:0005763">
    <property type="term" value="C:mitochondrial small ribosomal subunit"/>
    <property type="evidence" value="ECO:0007669"/>
    <property type="project" value="TreeGrafter"/>
</dbReference>
<keyword evidence="5" id="KW-1185">Reference proteome</keyword>
<organism evidence="4 5">
    <name type="scientific">Candida oxycetoniae</name>
    <dbReference type="NCBI Taxonomy" id="497107"/>
    <lineage>
        <taxon>Eukaryota</taxon>
        <taxon>Fungi</taxon>
        <taxon>Dikarya</taxon>
        <taxon>Ascomycota</taxon>
        <taxon>Saccharomycotina</taxon>
        <taxon>Pichiomycetes</taxon>
        <taxon>Debaryomycetaceae</taxon>
        <taxon>Candida/Lodderomyces clade</taxon>
        <taxon>Candida</taxon>
    </lineage>
</organism>
<dbReference type="SUPFAM" id="SSF54565">
    <property type="entry name" value="Ribosomal protein S16"/>
    <property type="match status" value="1"/>
</dbReference>
<gene>
    <name evidence="4" type="ORF">KGF56_002410</name>
</gene>
<dbReference type="PANTHER" id="PTHR12919">
    <property type="entry name" value="30S RIBOSOMAL PROTEIN S16"/>
    <property type="match status" value="1"/>
</dbReference>
<dbReference type="PANTHER" id="PTHR12919:SF20">
    <property type="entry name" value="SMALL RIBOSOMAL SUBUNIT PROTEIN BS16M"/>
    <property type="match status" value="1"/>
</dbReference>
<evidence type="ECO:0000256" key="3">
    <source>
        <dbReference type="ARBA" id="ARBA00023274"/>
    </source>
</evidence>
<dbReference type="InterPro" id="IPR023803">
    <property type="entry name" value="Ribosomal_bS16_dom_sf"/>
</dbReference>
<dbReference type="PROSITE" id="PS00732">
    <property type="entry name" value="RIBOSOMAL_S16"/>
    <property type="match status" value="1"/>
</dbReference>
<comment type="caution">
    <text evidence="4">The sequence shown here is derived from an EMBL/GenBank/DDBJ whole genome shotgun (WGS) entry which is preliminary data.</text>
</comment>
<comment type="similarity">
    <text evidence="1">Belongs to the bacterial ribosomal protein bS16 family.</text>
</comment>
<dbReference type="InterPro" id="IPR000307">
    <property type="entry name" value="Ribosomal_bS16"/>
</dbReference>
<reference evidence="4" key="1">
    <citation type="journal article" date="2022" name="DNA Res.">
        <title>Genome analysis of five recently described species of the CUG-Ser clade uncovers Candida theae as a new hybrid lineage with pathogenic potential in the Candida parapsilosis species complex.</title>
        <authorList>
            <person name="Mixao V."/>
            <person name="Del Olmo V."/>
            <person name="Hegedusova E."/>
            <person name="Saus E."/>
            <person name="Pryszcz L."/>
            <person name="Cillingova A."/>
            <person name="Nosek J."/>
            <person name="Gabaldon T."/>
        </authorList>
    </citation>
    <scope>NUCLEOTIDE SEQUENCE</scope>
    <source>
        <strain evidence="4">CBS 10844</strain>
    </source>
</reference>
<dbReference type="GeneID" id="73380027"/>
<dbReference type="HAMAP" id="MF_00385">
    <property type="entry name" value="Ribosomal_bS16"/>
    <property type="match status" value="1"/>
</dbReference>
<proteinExistence type="inferred from homology"/>
<dbReference type="EMBL" id="JAHUZD010000086">
    <property type="protein sequence ID" value="KAI3404780.1"/>
    <property type="molecule type" value="Genomic_DNA"/>
</dbReference>
<sequence length="149" mass="17256">MSMSKPVMSLAEKTAHKRNLIRIRLARFGRKHQPIYNIVVMKAKKAQQKVPIEVIGTYNSVPTPQPSFDKSMPVKDISLDFHRAKYWLGRGAEPTDRVAWLFKKAGILPSFWPSSQNITQEILSPVVEDIRETQELPVENIRRRNDKKY</sequence>
<dbReference type="Gene3D" id="3.30.1320.10">
    <property type="match status" value="1"/>
</dbReference>
<dbReference type="NCBIfam" id="TIGR00002">
    <property type="entry name" value="S16"/>
    <property type="match status" value="1"/>
</dbReference>
<dbReference type="GO" id="GO:0032543">
    <property type="term" value="P:mitochondrial translation"/>
    <property type="evidence" value="ECO:0007669"/>
    <property type="project" value="TreeGrafter"/>
</dbReference>
<keyword evidence="2" id="KW-0689">Ribosomal protein</keyword>
<protein>
    <submittedName>
        <fullName evidence="4">MRPS16</fullName>
    </submittedName>
</protein>
<dbReference type="GO" id="GO:0003735">
    <property type="term" value="F:structural constituent of ribosome"/>
    <property type="evidence" value="ECO:0007669"/>
    <property type="project" value="InterPro"/>
</dbReference>
<dbReference type="Proteomes" id="UP001202479">
    <property type="component" value="Unassembled WGS sequence"/>
</dbReference>